<feature type="compositionally biased region" description="Basic residues" evidence="8">
    <location>
        <begin position="194"/>
        <end position="205"/>
    </location>
</feature>
<protein>
    <recommendedName>
        <fullName evidence="3 7">Stress response protein NST1</fullName>
    </recommendedName>
</protein>
<feature type="compositionally biased region" description="Acidic residues" evidence="8">
    <location>
        <begin position="349"/>
        <end position="376"/>
    </location>
</feature>
<evidence type="ECO:0000313" key="10">
    <source>
        <dbReference type="Proteomes" id="UP000244722"/>
    </source>
</evidence>
<evidence type="ECO:0000256" key="5">
    <source>
        <dbReference type="ARBA" id="ARBA00023016"/>
    </source>
</evidence>
<reference evidence="9 10" key="1">
    <citation type="submission" date="2017-04" db="EMBL/GenBank/DDBJ databases">
        <title>Draft genome sequence of Tuber borchii Vittad., a whitish edible truffle.</title>
        <authorList>
            <consortium name="DOE Joint Genome Institute"/>
            <person name="Murat C."/>
            <person name="Kuo A."/>
            <person name="Barry K.W."/>
            <person name="Clum A."/>
            <person name="Dockter R.B."/>
            <person name="Fauchery L."/>
            <person name="Iotti M."/>
            <person name="Kohler A."/>
            <person name="Labutti K."/>
            <person name="Lindquist E.A."/>
            <person name="Lipzen A."/>
            <person name="Ohm R.A."/>
            <person name="Wang M."/>
            <person name="Grigoriev I.V."/>
            <person name="Zambonelli A."/>
            <person name="Martin F.M."/>
        </authorList>
    </citation>
    <scope>NUCLEOTIDE SEQUENCE [LARGE SCALE GENOMIC DNA]</scope>
    <source>
        <strain evidence="9 10">Tbo3840</strain>
    </source>
</reference>
<feature type="compositionally biased region" description="Low complexity" evidence="8">
    <location>
        <begin position="69"/>
        <end position="87"/>
    </location>
</feature>
<comment type="similarity">
    <text evidence="2 7">Belongs to the NST1 family.</text>
</comment>
<feature type="region of interest" description="Disordered" evidence="8">
    <location>
        <begin position="944"/>
        <end position="989"/>
    </location>
</feature>
<dbReference type="InterPro" id="IPR025279">
    <property type="entry name" value="NST1"/>
</dbReference>
<feature type="compositionally biased region" description="Basic residues" evidence="8">
    <location>
        <begin position="328"/>
        <end position="344"/>
    </location>
</feature>
<dbReference type="EMBL" id="NESQ01000109">
    <property type="protein sequence ID" value="PUU78722.1"/>
    <property type="molecule type" value="Genomic_DNA"/>
</dbReference>
<feature type="compositionally biased region" description="Basic and acidic residues" evidence="8">
    <location>
        <begin position="560"/>
        <end position="703"/>
    </location>
</feature>
<feature type="compositionally biased region" description="Polar residues" evidence="8">
    <location>
        <begin position="726"/>
        <end position="740"/>
    </location>
</feature>
<feature type="compositionally biased region" description="Basic and acidic residues" evidence="8">
    <location>
        <begin position="541"/>
        <end position="550"/>
    </location>
</feature>
<feature type="compositionally biased region" description="Acidic residues" evidence="8">
    <location>
        <begin position="457"/>
        <end position="486"/>
    </location>
</feature>
<feature type="region of interest" description="Disordered" evidence="8">
    <location>
        <begin position="1"/>
        <end position="237"/>
    </location>
</feature>
<feature type="region of interest" description="Disordered" evidence="8">
    <location>
        <begin position="541"/>
        <end position="805"/>
    </location>
</feature>
<accession>A0A2T6ZTA1</accession>
<feature type="compositionally biased region" description="Polar residues" evidence="8">
    <location>
        <begin position="1013"/>
        <end position="1023"/>
    </location>
</feature>
<feature type="compositionally biased region" description="Pro residues" evidence="8">
    <location>
        <begin position="316"/>
        <end position="327"/>
    </location>
</feature>
<feature type="compositionally biased region" description="Basic and acidic residues" evidence="8">
    <location>
        <begin position="135"/>
        <end position="145"/>
    </location>
</feature>
<evidence type="ECO:0000256" key="6">
    <source>
        <dbReference type="ARBA" id="ARBA00023054"/>
    </source>
</evidence>
<evidence type="ECO:0000256" key="8">
    <source>
        <dbReference type="SAM" id="MobiDB-lite"/>
    </source>
</evidence>
<keyword evidence="10" id="KW-1185">Reference proteome</keyword>
<dbReference type="OrthoDB" id="21629at2759"/>
<organism evidence="9 10">
    <name type="scientific">Tuber borchii</name>
    <name type="common">White truffle</name>
    <dbReference type="NCBI Taxonomy" id="42251"/>
    <lineage>
        <taxon>Eukaryota</taxon>
        <taxon>Fungi</taxon>
        <taxon>Dikarya</taxon>
        <taxon>Ascomycota</taxon>
        <taxon>Pezizomycotina</taxon>
        <taxon>Pezizomycetes</taxon>
        <taxon>Pezizales</taxon>
        <taxon>Tuberaceae</taxon>
        <taxon>Tuber</taxon>
    </lineage>
</organism>
<feature type="compositionally biased region" description="Low complexity" evidence="8">
    <location>
        <begin position="704"/>
        <end position="713"/>
    </location>
</feature>
<feature type="compositionally biased region" description="Low complexity" evidence="8">
    <location>
        <begin position="1222"/>
        <end position="1231"/>
    </location>
</feature>
<evidence type="ECO:0000256" key="2">
    <source>
        <dbReference type="ARBA" id="ARBA00007112"/>
    </source>
</evidence>
<feature type="compositionally biased region" description="Acidic residues" evidence="8">
    <location>
        <begin position="150"/>
        <end position="167"/>
    </location>
</feature>
<feature type="compositionally biased region" description="Low complexity" evidence="8">
    <location>
        <begin position="45"/>
        <end position="59"/>
    </location>
</feature>
<feature type="region of interest" description="Disordered" evidence="8">
    <location>
        <begin position="440"/>
        <end position="493"/>
    </location>
</feature>
<dbReference type="GO" id="GO:0005739">
    <property type="term" value="C:mitochondrion"/>
    <property type="evidence" value="ECO:0007669"/>
    <property type="project" value="TreeGrafter"/>
</dbReference>
<evidence type="ECO:0000256" key="1">
    <source>
        <dbReference type="ARBA" id="ARBA00004496"/>
    </source>
</evidence>
<keyword evidence="4 7" id="KW-0963">Cytoplasm</keyword>
<feature type="region of interest" description="Disordered" evidence="8">
    <location>
        <begin position="1186"/>
        <end position="1231"/>
    </location>
</feature>
<evidence type="ECO:0000256" key="4">
    <source>
        <dbReference type="ARBA" id="ARBA00022490"/>
    </source>
</evidence>
<evidence type="ECO:0000256" key="7">
    <source>
        <dbReference type="RuleBase" id="RU049441"/>
    </source>
</evidence>
<comment type="subcellular location">
    <subcellularLocation>
        <location evidence="1 7">Cytoplasm</location>
    </subcellularLocation>
</comment>
<name>A0A2T6ZTA1_TUBBO</name>
<dbReference type="PANTHER" id="PTHR23075:SF0">
    <property type="entry name" value="ATPASE FAMILY AAA DOMAIN-CONTAINING PROTEIN 3"/>
    <property type="match status" value="1"/>
</dbReference>
<gene>
    <name evidence="9" type="ORF">B9Z19DRAFT_1083448</name>
</gene>
<proteinExistence type="inferred from homology"/>
<sequence length="1231" mass="137559">MPAGNSMRTTPSADPPRQAQSSKGTHIRNKDGTKLITVPTRKVSNSDSTNSSSSNNIAPSAPPPPPPIAQNSMSMDYSNSASSNNVGGRKKKKKKGKQQQQVQNQLASGSGSHYTEYYEDNLAYNHSNGPASPQEEVHRYMEDIRASMPDYEDPPPDLVDPDEDEEYYSGPAYDNDDDNDPYAPSQAAPAPLPGKKKNKKKKKRGGNVQGSFRNAVATGGSNHRKGGRDRIWNTSTSEERERIKDFWLSLGEEERRSLVKVEKEAVLRKMKEQQKHSCSCSVCGRKRTAIEEELEVLYDAYYEELEHPGTYSTSRIPPPPPPPGPPPNHHRHHHHHLHHANHQNHRVEEIDDDEFEDEDDEEYDDEEEDMPDDNLPENDPAPDFFNFGNSLTVQGGILTVADDLLKNDGKKFIEMMEQLAERRMQREEEANAVASGHTMNMSVGQGHIPHTHTQPQEYEDEEEYEEDEEDEEEYEEDEEDEPDAMTEEQRMEEGRRMFQIFAARMFEQRVLTAYREKVARERQDKLLEELDEEAQLRIQREEKKAKEKERKKEKKRLQKLAREEERLKKEAEKAAEEARLRAIEEKKAEENRKRKEEQRLKRDAEKKAVEEERRKKEEERKKRLEEEREREAERERKRKEHQERERRKREEAAKKAKEEKEARDKEAREKRERDERERKEKAKKREATDRENARREEEERSKAEALAAAAAAAKRPPPVSVPASIPQASQHPPGNFSSPHLSIATPALPKQPVGHSSARPRNASQQGSIQGSVASSPKTPQAVPRMGPSASPSTPILQHNIPGPIIPPNKTFQFPSHMPHMAPNSPLPHHIAPPPGVPPPEGFPISPIGVNNPMNPFLGIQRGPFTNGMPMYSPAQMPLSAASQYRGFAAPNGMPMQVPATPGMRPLPQQGRGIFIGEVAPGMPPQLPPGVPLIAPGSPFMGSRVEPVPIPGNHSHSRALSGSFDPIQRPTPIQRPSSVAPPKNLDENRNSVDELSKVMGSRALLEDDDEGHLTQNQSPNRRTSGVGFSPLPTRAVPFFDSRVDGLNIPAPSWTNPAPLGTISNSLPNTWASGAGWSDTDAARSTFNRRRINRVDHIRALACKTCRELGGENNNFVEVSTLLRVMEQVSHPDLQILMKDLNEILDIEGDELNGGGILVVTHDTDGRTLVRFEGLELLGVDSTPLHQAPGAPSSSGFHGVPGEIGSPNVGNASPFKPVPPPGMMVSPSPSGF</sequence>
<dbReference type="GO" id="GO:0008270">
    <property type="term" value="F:zinc ion binding"/>
    <property type="evidence" value="ECO:0007669"/>
    <property type="project" value="TreeGrafter"/>
</dbReference>
<keyword evidence="6 7" id="KW-0175">Coiled coil</keyword>
<dbReference type="Proteomes" id="UP000244722">
    <property type="component" value="Unassembled WGS sequence"/>
</dbReference>
<feature type="region of interest" description="Disordered" evidence="8">
    <location>
        <begin position="308"/>
        <end position="387"/>
    </location>
</feature>
<feature type="region of interest" description="Disordered" evidence="8">
    <location>
        <begin position="1003"/>
        <end position="1029"/>
    </location>
</feature>
<comment type="function">
    <text evidence="7">May act as a negative regulator of salt tolerance.</text>
</comment>
<dbReference type="GO" id="GO:0007005">
    <property type="term" value="P:mitochondrion organization"/>
    <property type="evidence" value="ECO:0007669"/>
    <property type="project" value="TreeGrafter"/>
</dbReference>
<dbReference type="AlphaFoldDB" id="A0A2T6ZTA1"/>
<dbReference type="Pfam" id="PF13945">
    <property type="entry name" value="NST1"/>
    <property type="match status" value="1"/>
</dbReference>
<dbReference type="STRING" id="42251.A0A2T6ZTA1"/>
<evidence type="ECO:0000256" key="3">
    <source>
        <dbReference type="ARBA" id="ARBA00020733"/>
    </source>
</evidence>
<evidence type="ECO:0000313" key="9">
    <source>
        <dbReference type="EMBL" id="PUU78722.1"/>
    </source>
</evidence>
<keyword evidence="5 7" id="KW-0346">Stress response</keyword>
<feature type="compositionally biased region" description="Basic residues" evidence="8">
    <location>
        <begin position="88"/>
        <end position="97"/>
    </location>
</feature>
<comment type="caution">
    <text evidence="9">The sequence shown here is derived from an EMBL/GenBank/DDBJ whole genome shotgun (WGS) entry which is preliminary data.</text>
</comment>
<feature type="compositionally biased region" description="Polar residues" evidence="8">
    <location>
        <begin position="762"/>
        <end position="779"/>
    </location>
</feature>
<dbReference type="PANTHER" id="PTHR23075">
    <property type="entry name" value="PUTATIVE ATP-ASE"/>
    <property type="match status" value="1"/>
</dbReference>
<feature type="compositionally biased region" description="Polar residues" evidence="8">
    <location>
        <begin position="1"/>
        <end position="24"/>
    </location>
</feature>